<dbReference type="Gene3D" id="1.10.10.10">
    <property type="entry name" value="Winged helix-like DNA-binding domain superfamily/Winged helix DNA-binding domain"/>
    <property type="match status" value="2"/>
</dbReference>
<evidence type="ECO:0000259" key="3">
    <source>
        <dbReference type="Pfam" id="PF13518"/>
    </source>
</evidence>
<dbReference type="EMBL" id="QNUF01000067">
    <property type="protein sequence ID" value="REC68652.1"/>
    <property type="molecule type" value="Genomic_DNA"/>
</dbReference>
<reference evidence="4 5" key="1">
    <citation type="journal article" date="2010" name="Syst. Appl. Microbiol.">
        <title>Four new species of Chryseobacterium from the rhizosphere of coastal sand dune plants, Chryseobacterium elymi sp. nov., Chryseobacterium hagamense sp. nov., Chryseobacterium lathyri sp. nov. and Chryseobacterium rhizosphaerae sp. nov.</title>
        <authorList>
            <person name="Cho S.H."/>
            <person name="Lee K.S."/>
            <person name="Shin D.S."/>
            <person name="Han J.H."/>
            <person name="Park K.S."/>
            <person name="Lee C.H."/>
            <person name="Park K.H."/>
            <person name="Kim S.B."/>
        </authorList>
    </citation>
    <scope>NUCLEOTIDE SEQUENCE [LARGE SCALE GENOMIC DNA]</scope>
    <source>
        <strain evidence="4 5">KCTC 22548</strain>
    </source>
</reference>
<name>A0ABX9ID71_9FLAO</name>
<protein>
    <submittedName>
        <fullName evidence="4">Transposase</fullName>
    </submittedName>
</protein>
<dbReference type="InterPro" id="IPR009057">
    <property type="entry name" value="Homeodomain-like_sf"/>
</dbReference>
<evidence type="ECO:0000313" key="5">
    <source>
        <dbReference type="Proteomes" id="UP000256491"/>
    </source>
</evidence>
<dbReference type="PANTHER" id="PTHR33795:SF1">
    <property type="entry name" value="INSERTION ELEMENT IS150 PROTEIN INSJ"/>
    <property type="match status" value="1"/>
</dbReference>
<sequence>MGQSKYSLEFKTDCVVKVLQRHHSISVVAKELGISKSLVKQWVKYYIQHGSKGLLRIRNRVYDVKFKLKVLHSISESHLSIKQACLKFNIGAESSILNWQHAYEKSGILGLENKPRGRPKIMSDNKDKKRKSDKVLTREEELLLENERLRAEIDYLKKLDALALASKKQKPSKS</sequence>
<keyword evidence="5" id="KW-1185">Reference proteome</keyword>
<dbReference type="InterPro" id="IPR036388">
    <property type="entry name" value="WH-like_DNA-bd_sf"/>
</dbReference>
<dbReference type="InterPro" id="IPR055247">
    <property type="entry name" value="InsJ-like_HTH"/>
</dbReference>
<dbReference type="PANTHER" id="PTHR33795">
    <property type="entry name" value="INSERTION ELEMENT IS150 PROTEIN INSJ"/>
    <property type="match status" value="1"/>
</dbReference>
<accession>A0ABX9ID71</accession>
<dbReference type="InterPro" id="IPR052057">
    <property type="entry name" value="IS150/IS1296_orfA-like"/>
</dbReference>
<dbReference type="InterPro" id="IPR010921">
    <property type="entry name" value="Trp_repressor/repl_initiator"/>
</dbReference>
<organism evidence="4 5">
    <name type="scientific">Chryseobacterium rhizosphaerae</name>
    <dbReference type="NCBI Taxonomy" id="395937"/>
    <lineage>
        <taxon>Bacteria</taxon>
        <taxon>Pseudomonadati</taxon>
        <taxon>Bacteroidota</taxon>
        <taxon>Flavobacteriia</taxon>
        <taxon>Flavobacteriales</taxon>
        <taxon>Weeksellaceae</taxon>
        <taxon>Chryseobacterium group</taxon>
        <taxon>Chryseobacterium</taxon>
    </lineage>
</organism>
<evidence type="ECO:0000256" key="2">
    <source>
        <dbReference type="SAM" id="MobiDB-lite"/>
    </source>
</evidence>
<feature type="domain" description="Insertion element IS150 protein InsJ-like helix-turn-helix" evidence="3">
    <location>
        <begin position="66"/>
        <end position="120"/>
    </location>
</feature>
<dbReference type="SUPFAM" id="SSF46689">
    <property type="entry name" value="Homeodomain-like"/>
    <property type="match status" value="1"/>
</dbReference>
<comment type="similarity">
    <text evidence="1">Belongs to the IS150/IS1296 orfA family.</text>
</comment>
<proteinExistence type="inferred from homology"/>
<feature type="domain" description="Insertion element IS150 protein InsJ-like helix-turn-helix" evidence="3">
    <location>
        <begin position="15"/>
        <end position="58"/>
    </location>
</feature>
<dbReference type="Proteomes" id="UP000256491">
    <property type="component" value="Unassembled WGS sequence"/>
</dbReference>
<dbReference type="Pfam" id="PF13518">
    <property type="entry name" value="HTH_28"/>
    <property type="match status" value="2"/>
</dbReference>
<gene>
    <name evidence="4" type="ORF">DRF57_23370</name>
</gene>
<dbReference type="SUPFAM" id="SSF48295">
    <property type="entry name" value="TrpR-like"/>
    <property type="match status" value="1"/>
</dbReference>
<evidence type="ECO:0000313" key="4">
    <source>
        <dbReference type="EMBL" id="REC68652.1"/>
    </source>
</evidence>
<feature type="region of interest" description="Disordered" evidence="2">
    <location>
        <begin position="114"/>
        <end position="135"/>
    </location>
</feature>
<comment type="caution">
    <text evidence="4">The sequence shown here is derived from an EMBL/GenBank/DDBJ whole genome shotgun (WGS) entry which is preliminary data.</text>
</comment>
<evidence type="ECO:0000256" key="1">
    <source>
        <dbReference type="ARBA" id="ARBA00038232"/>
    </source>
</evidence>